<name>A0A150TJW4_SORCE</name>
<evidence type="ECO:0000313" key="3">
    <source>
        <dbReference type="Proteomes" id="UP000075502"/>
    </source>
</evidence>
<gene>
    <name evidence="2" type="ORF">BE21_43920</name>
</gene>
<dbReference type="Proteomes" id="UP000075502">
    <property type="component" value="Unassembled WGS sequence"/>
</dbReference>
<dbReference type="EMBL" id="JEME01002233">
    <property type="protein sequence ID" value="KYG04926.1"/>
    <property type="molecule type" value="Genomic_DNA"/>
</dbReference>
<organism evidence="2 3">
    <name type="scientific">Sorangium cellulosum</name>
    <name type="common">Polyangium cellulosum</name>
    <dbReference type="NCBI Taxonomy" id="56"/>
    <lineage>
        <taxon>Bacteria</taxon>
        <taxon>Pseudomonadati</taxon>
        <taxon>Myxococcota</taxon>
        <taxon>Polyangia</taxon>
        <taxon>Polyangiales</taxon>
        <taxon>Polyangiaceae</taxon>
        <taxon>Sorangium</taxon>
    </lineage>
</organism>
<proteinExistence type="predicted"/>
<accession>A0A150TJW4</accession>
<protein>
    <submittedName>
        <fullName evidence="2">Uncharacterized protein</fullName>
    </submittedName>
</protein>
<evidence type="ECO:0000313" key="2">
    <source>
        <dbReference type="EMBL" id="KYG04926.1"/>
    </source>
</evidence>
<reference evidence="2 3" key="1">
    <citation type="submission" date="2014-02" db="EMBL/GenBank/DDBJ databases">
        <title>The small core and large imbalanced accessory genome model reveals a collaborative survival strategy of Sorangium cellulosum strains in nature.</title>
        <authorList>
            <person name="Han K."/>
            <person name="Peng R."/>
            <person name="Blom J."/>
            <person name="Li Y.-Z."/>
        </authorList>
    </citation>
    <scope>NUCLEOTIDE SEQUENCE [LARGE SCALE GENOMIC DNA]</scope>
    <source>
        <strain evidence="2 3">So0007-03</strain>
    </source>
</reference>
<feature type="compositionally biased region" description="Basic residues" evidence="1">
    <location>
        <begin position="375"/>
        <end position="395"/>
    </location>
</feature>
<feature type="region of interest" description="Disordered" evidence="1">
    <location>
        <begin position="300"/>
        <end position="339"/>
    </location>
</feature>
<comment type="caution">
    <text evidence="2">The sequence shown here is derived from an EMBL/GenBank/DDBJ whole genome shotgun (WGS) entry which is preliminary data.</text>
</comment>
<sequence length="395" mass="42141">MTLAPVGDDYRRSVRTPSDAAIDSYYRAAALGLRLLEAREARGRRFGEAAAATRRALGGALEDRNRLDLLLRDAAVSNPLAFSARGVFDLAWLTDDEPFGPSFPQAPAGLAAALLREVASPLAAADTPAVLVIASGARAVAMLAAHANARGDLDLGEQVLLVTDASAERQMFGFALLVTGSRGRPRVIPTAQASAARARALGVTRCDVPPLFRAVQCGEFPSANPNRKRAAIDKPTARAVADALKAIGSRTTAGSLKLGSLVLGSLAEEGPGYQDRVAKDERIPEIRRRARSYLVPQSPTAHHVLRPAGRSPTAYRAGGQQEHRRAWRRSRPIGSRGHLSRARIRLQLVQRRSADPRRVPGGVQKSSVIASSSGRARRGSVQRSAIKGRPRGIRG</sequence>
<dbReference type="AlphaFoldDB" id="A0A150TJW4"/>
<evidence type="ECO:0000256" key="1">
    <source>
        <dbReference type="SAM" id="MobiDB-lite"/>
    </source>
</evidence>
<feature type="region of interest" description="Disordered" evidence="1">
    <location>
        <begin position="352"/>
        <end position="395"/>
    </location>
</feature>